<dbReference type="PANTHER" id="PTHR34287">
    <property type="entry name" value="OS06G0551500 PROTEIN-RELATED"/>
    <property type="match status" value="1"/>
</dbReference>
<dbReference type="Proteomes" id="UP001408789">
    <property type="component" value="Unassembled WGS sequence"/>
</dbReference>
<sequence>MSEYSSPSSSTLSDISSSSFLAVQIVSKPLSDALLNKFVDTFEFDFDHKKSGLWSPPIPPPKFFLNSPAGFICYYDEMLKKLHTIRERRMSRFKRLISCCFDVYRAGNQSSSIESIPEKTHIHERLSGKTWGRLLTKYK</sequence>
<gene>
    <name evidence="1" type="ORF">SSX86_004589</name>
</gene>
<proteinExistence type="predicted"/>
<accession>A0AAP0DJH2</accession>
<protein>
    <submittedName>
        <fullName evidence="1">Uncharacterized protein</fullName>
    </submittedName>
</protein>
<dbReference type="AlphaFoldDB" id="A0AAP0DJH2"/>
<keyword evidence="2" id="KW-1185">Reference proteome</keyword>
<reference evidence="1 2" key="1">
    <citation type="submission" date="2024-04" db="EMBL/GenBank/DDBJ databases">
        <title>The reference genome of an endangered Asteraceae, Deinandra increscens subsp. villosa, native to the Central Coast of California.</title>
        <authorList>
            <person name="Guilliams M."/>
            <person name="Hasenstab-Lehman K."/>
            <person name="Meyer R."/>
            <person name="Mcevoy S."/>
        </authorList>
    </citation>
    <scope>NUCLEOTIDE SEQUENCE [LARGE SCALE GENOMIC DNA]</scope>
    <source>
        <tissue evidence="1">Leaf</tissue>
    </source>
</reference>
<evidence type="ECO:0000313" key="1">
    <source>
        <dbReference type="EMBL" id="KAK9076256.1"/>
    </source>
</evidence>
<organism evidence="1 2">
    <name type="scientific">Deinandra increscens subsp. villosa</name>
    <dbReference type="NCBI Taxonomy" id="3103831"/>
    <lineage>
        <taxon>Eukaryota</taxon>
        <taxon>Viridiplantae</taxon>
        <taxon>Streptophyta</taxon>
        <taxon>Embryophyta</taxon>
        <taxon>Tracheophyta</taxon>
        <taxon>Spermatophyta</taxon>
        <taxon>Magnoliopsida</taxon>
        <taxon>eudicotyledons</taxon>
        <taxon>Gunneridae</taxon>
        <taxon>Pentapetalae</taxon>
        <taxon>asterids</taxon>
        <taxon>campanulids</taxon>
        <taxon>Asterales</taxon>
        <taxon>Asteraceae</taxon>
        <taxon>Asteroideae</taxon>
        <taxon>Heliantheae alliance</taxon>
        <taxon>Madieae</taxon>
        <taxon>Madiinae</taxon>
        <taxon>Deinandra</taxon>
    </lineage>
</organism>
<dbReference type="EMBL" id="JBCNJP010000007">
    <property type="protein sequence ID" value="KAK9076256.1"/>
    <property type="molecule type" value="Genomic_DNA"/>
</dbReference>
<dbReference type="PANTHER" id="PTHR34287:SF2">
    <property type="match status" value="1"/>
</dbReference>
<comment type="caution">
    <text evidence="1">The sequence shown here is derived from an EMBL/GenBank/DDBJ whole genome shotgun (WGS) entry which is preliminary data.</text>
</comment>
<evidence type="ECO:0000313" key="2">
    <source>
        <dbReference type="Proteomes" id="UP001408789"/>
    </source>
</evidence>
<name>A0AAP0DJH2_9ASTR</name>